<evidence type="ECO:0000313" key="2">
    <source>
        <dbReference type="RefSeq" id="XP_018822409.1"/>
    </source>
</evidence>
<gene>
    <name evidence="2" type="primary">LOC108992331</name>
</gene>
<keyword evidence="1" id="KW-1185">Reference proteome</keyword>
<accession>A0A2I4ESP6</accession>
<dbReference type="AlphaFoldDB" id="A0A2I4ESP6"/>
<dbReference type="Gramene" id="Jr15_05610_p1">
    <property type="protein sequence ID" value="cds.Jr15_05610_p1"/>
    <property type="gene ID" value="Jr15_05610"/>
</dbReference>
<protein>
    <submittedName>
        <fullName evidence="2">Uncharacterized protein LOC108992331</fullName>
    </submittedName>
</protein>
<reference evidence="2" key="1">
    <citation type="submission" date="2025-08" db="UniProtKB">
        <authorList>
            <consortium name="RefSeq"/>
        </authorList>
    </citation>
    <scope>IDENTIFICATION</scope>
    <source>
        <tissue evidence="2">Leaves</tissue>
    </source>
</reference>
<dbReference type="KEGG" id="jre:108992331"/>
<dbReference type="RefSeq" id="XP_018822409.1">
    <property type="nucleotide sequence ID" value="XM_018966864.2"/>
</dbReference>
<dbReference type="OrthoDB" id="1751950at2759"/>
<proteinExistence type="predicted"/>
<dbReference type="Proteomes" id="UP000235220">
    <property type="component" value="Chromosome 15"/>
</dbReference>
<evidence type="ECO:0000313" key="1">
    <source>
        <dbReference type="Proteomes" id="UP000235220"/>
    </source>
</evidence>
<dbReference type="PANTHER" id="PTHR31286:SF99">
    <property type="entry name" value="DUF4283 DOMAIN-CONTAINING PROTEIN"/>
    <property type="match status" value="1"/>
</dbReference>
<sequence>MRHPQNVFIRMISEEDCNKALSREVNDIDGIPYRPFHWTPEFKEEEEPSLVPVWIVLPGLPPNYYHESFLKILTAPIGRFIRSDNSTRCVTRTDGARICVEMDVAKTPLLSFWIGMPGLGTSRKQEIVYETLPAFCSKCHIQGHNLKTCRAGKKNVGSNVWVRQKDPIVEEPTDKNNIPVLETTNIPVLEHTEVESKEPAEEDRVLVVQTDNLDHLELEPEKDQEDNLEIPEIAEEMVPRIMNGHLACANCLTETELETDMREGEVIPSSAEKEVYDGPAEEVCLEDGSMSDPEPEKCAEVFLQEKEYHSAAEDEVVKRKYQKRQFEKIRSSRRVITRTQKFSQ</sequence>
<organism evidence="1 2">
    <name type="scientific">Juglans regia</name>
    <name type="common">English walnut</name>
    <dbReference type="NCBI Taxonomy" id="51240"/>
    <lineage>
        <taxon>Eukaryota</taxon>
        <taxon>Viridiplantae</taxon>
        <taxon>Streptophyta</taxon>
        <taxon>Embryophyta</taxon>
        <taxon>Tracheophyta</taxon>
        <taxon>Spermatophyta</taxon>
        <taxon>Magnoliopsida</taxon>
        <taxon>eudicotyledons</taxon>
        <taxon>Gunneridae</taxon>
        <taxon>Pentapetalae</taxon>
        <taxon>rosids</taxon>
        <taxon>fabids</taxon>
        <taxon>Fagales</taxon>
        <taxon>Juglandaceae</taxon>
        <taxon>Juglans</taxon>
    </lineage>
</organism>
<dbReference type="InterPro" id="IPR040256">
    <property type="entry name" value="At4g02000-like"/>
</dbReference>
<dbReference type="GeneID" id="108992331"/>
<name>A0A2I4ESP6_JUGRE</name>
<dbReference type="PANTHER" id="PTHR31286">
    <property type="entry name" value="GLYCINE-RICH CELL WALL STRUCTURAL PROTEIN 1.8-LIKE"/>
    <property type="match status" value="1"/>
</dbReference>